<evidence type="ECO:0000313" key="2">
    <source>
        <dbReference type="Proteomes" id="UP000012227"/>
    </source>
</evidence>
<reference evidence="1 2" key="1">
    <citation type="submission" date="2013-03" db="EMBL/GenBank/DDBJ databases">
        <authorList>
            <person name="Harkins D.M."/>
            <person name="Durkin A.S."/>
            <person name="Brinkac L.M."/>
            <person name="Haft D.H."/>
            <person name="Selengut J.D."/>
            <person name="Sanka R."/>
            <person name="DePew J."/>
            <person name="Purushe J."/>
            <person name="Galloway R.L."/>
            <person name="Vinetz J.M."/>
            <person name="Sutton G.G."/>
            <person name="Nierman W.C."/>
            <person name="Fouts D.E."/>
        </authorList>
    </citation>
    <scope>NUCLEOTIDE SEQUENCE [LARGE SCALE GENOMIC DNA]</scope>
    <source>
        <strain evidence="1 2">Waz Holland</strain>
    </source>
</reference>
<protein>
    <submittedName>
        <fullName evidence="1">Uncharacterized protein</fullName>
    </submittedName>
</protein>
<organism evidence="1 2">
    <name type="scientific">Leptospira vanthielii serovar Holland str. Waz Holland = ATCC 700522</name>
    <dbReference type="NCBI Taxonomy" id="1218591"/>
    <lineage>
        <taxon>Bacteria</taxon>
        <taxon>Pseudomonadati</taxon>
        <taxon>Spirochaetota</taxon>
        <taxon>Spirochaetia</taxon>
        <taxon>Leptospirales</taxon>
        <taxon>Leptospiraceae</taxon>
        <taxon>Leptospira</taxon>
    </lineage>
</organism>
<dbReference type="AlphaFoldDB" id="N1W7X6"/>
<comment type="caution">
    <text evidence="1">The sequence shown here is derived from an EMBL/GenBank/DDBJ whole genome shotgun (WGS) entry which is preliminary data.</text>
</comment>
<dbReference type="Proteomes" id="UP000012227">
    <property type="component" value="Unassembled WGS sequence"/>
</dbReference>
<name>N1W7X6_9LEPT</name>
<evidence type="ECO:0000313" key="1">
    <source>
        <dbReference type="EMBL" id="EMY69347.1"/>
    </source>
</evidence>
<proteinExistence type="predicted"/>
<dbReference type="EMBL" id="AOGY02000053">
    <property type="protein sequence ID" value="EMY69347.1"/>
    <property type="molecule type" value="Genomic_DNA"/>
</dbReference>
<dbReference type="STRING" id="1218591.LEP1GSC199_0004"/>
<sequence>MNDDFTLDKLDKSIRRLIQRGSEFKKTNEFTSIAEKIPTNLLGIINSPEFNISKEKFNLWFLQIIKENKIPDEINGLYFGLFETTLKKKFKSKQTIAIYLIGSFSWDQNDSEWACDEDFVPDNKYLYLEIMEDIYNNVNFNIYTKCFLALAIVFLYLKEFFEIQYNLNFVKNNSFNIATGFDDGDLYNLFKVKT</sequence>
<gene>
    <name evidence="1" type="ORF">LEP1GSC199_0004</name>
</gene>
<dbReference type="RefSeq" id="WP_002983767.1">
    <property type="nucleotide sequence ID" value="NZ_AOGY02000053.1"/>
</dbReference>
<accession>N1W7X6</accession>